<dbReference type="VEuPathDB" id="FungiDB:GW608_M11077"/>
<dbReference type="SUPFAM" id="SSF53474">
    <property type="entry name" value="alpha/beta-Hydrolases"/>
    <property type="match status" value="1"/>
</dbReference>
<dbReference type="VEuPathDB" id="FungiDB:GWK60_M11077"/>
<accession>A0A0W0EIE3</accession>
<comment type="caution">
    <text evidence="3">The sequence shown here is derived from an EMBL/GenBank/DDBJ whole genome shotgun (WGS) entry which is preliminary data.</text>
</comment>
<protein>
    <submittedName>
        <fullName evidence="3">Family of serine hydrolases 2</fullName>
    </submittedName>
</protein>
<dbReference type="VEuPathDB" id="FungiDB:GVI51_M11099"/>
<organism evidence="3 4">
    <name type="scientific">Candida glabrata</name>
    <name type="common">Yeast</name>
    <name type="synonym">Torulopsis glabrata</name>
    <dbReference type="NCBI Taxonomy" id="5478"/>
    <lineage>
        <taxon>Eukaryota</taxon>
        <taxon>Fungi</taxon>
        <taxon>Dikarya</taxon>
        <taxon>Ascomycota</taxon>
        <taxon>Saccharomycotina</taxon>
        <taxon>Saccharomycetes</taxon>
        <taxon>Saccharomycetales</taxon>
        <taxon>Saccharomycetaceae</taxon>
        <taxon>Nakaseomyces</taxon>
    </lineage>
</organism>
<dbReference type="VEuPathDB" id="FungiDB:CAGL0M11176g"/>
<dbReference type="OMA" id="CYSGFIA"/>
<dbReference type="VEuPathDB" id="FungiDB:B1J91_M11176g"/>
<dbReference type="GO" id="GO:0016787">
    <property type="term" value="F:hydrolase activity"/>
    <property type="evidence" value="ECO:0007669"/>
    <property type="project" value="UniProtKB-KW"/>
</dbReference>
<dbReference type="OrthoDB" id="2094269at2759"/>
<dbReference type="PANTHER" id="PTHR48070">
    <property type="entry name" value="ESTERASE OVCA2"/>
    <property type="match status" value="1"/>
</dbReference>
<gene>
    <name evidence="3" type="ORF">AO440_004334</name>
</gene>
<evidence type="ECO:0000313" key="4">
    <source>
        <dbReference type="Proteomes" id="UP000054886"/>
    </source>
</evidence>
<dbReference type="Pfam" id="PF03959">
    <property type="entry name" value="FSH1"/>
    <property type="match status" value="1"/>
</dbReference>
<evidence type="ECO:0000256" key="1">
    <source>
        <dbReference type="ARBA" id="ARBA00022801"/>
    </source>
</evidence>
<dbReference type="EMBL" id="LLZZ01000139">
    <property type="protein sequence ID" value="KTB00321.1"/>
    <property type="molecule type" value="Genomic_DNA"/>
</dbReference>
<dbReference type="InterPro" id="IPR005645">
    <property type="entry name" value="FSH-like_dom"/>
</dbReference>
<evidence type="ECO:0000259" key="2">
    <source>
        <dbReference type="Pfam" id="PF03959"/>
    </source>
</evidence>
<dbReference type="ESTHER" id="canga-q6fiw8">
    <property type="family name" value="FSH1"/>
</dbReference>
<dbReference type="AlphaFoldDB" id="A0A0W0EIE3"/>
<name>A0A0W0EIE3_CANGB</name>
<dbReference type="PANTHER" id="PTHR48070:SF6">
    <property type="entry name" value="ESTERASE OVCA2"/>
    <property type="match status" value="1"/>
</dbReference>
<evidence type="ECO:0000313" key="3">
    <source>
        <dbReference type="EMBL" id="KTB00321.1"/>
    </source>
</evidence>
<sequence>MAKKVLMLHGLAQSGEYFASKTKGFAAELEKLDYELYYPTAPNSFPPADLPNGLLDEIDDKVSSQSGVIAWLQNKETGDGYYIPETTINYLHNYIIENGPFDGIVGFSQGAGLAGYLVTDFNGLLNLTEEEQPPLKFLMAFSGFRFRGEEHQKQYKNPISIKTLHVHGELDTVTEPEKVQALYDSCDSSSRTFLTHKGGHFIPNSRGFLKKVVEWLNEL</sequence>
<dbReference type="InterPro" id="IPR050593">
    <property type="entry name" value="LovG"/>
</dbReference>
<dbReference type="Gene3D" id="3.40.50.1820">
    <property type="entry name" value="alpha/beta hydrolase"/>
    <property type="match status" value="1"/>
</dbReference>
<dbReference type="GO" id="GO:0005634">
    <property type="term" value="C:nucleus"/>
    <property type="evidence" value="ECO:0007669"/>
    <property type="project" value="TreeGrafter"/>
</dbReference>
<dbReference type="InterPro" id="IPR029058">
    <property type="entry name" value="AB_hydrolase_fold"/>
</dbReference>
<dbReference type="PhylomeDB" id="A0A0W0EIE3"/>
<dbReference type="Proteomes" id="UP000054886">
    <property type="component" value="Unassembled WGS sequence"/>
</dbReference>
<proteinExistence type="predicted"/>
<keyword evidence="1 3" id="KW-0378">Hydrolase</keyword>
<reference evidence="3 4" key="1">
    <citation type="submission" date="2015-10" db="EMBL/GenBank/DDBJ databases">
        <title>Draft genomes sequences of Candida glabrata isolates 1A, 1B, 2A, 2B, 3A and 3B.</title>
        <authorList>
            <person name="Haavelsrud O.E."/>
            <person name="Gaustad P."/>
        </authorList>
    </citation>
    <scope>NUCLEOTIDE SEQUENCE [LARGE SCALE GENOMIC DNA]</scope>
    <source>
        <strain evidence="3">910700640</strain>
    </source>
</reference>
<dbReference type="GO" id="GO:0005737">
    <property type="term" value="C:cytoplasm"/>
    <property type="evidence" value="ECO:0007669"/>
    <property type="project" value="TreeGrafter"/>
</dbReference>
<feature type="domain" description="Serine hydrolase" evidence="2">
    <location>
        <begin position="3"/>
        <end position="211"/>
    </location>
</feature>